<evidence type="ECO:0000256" key="1">
    <source>
        <dbReference type="ARBA" id="ARBA00004651"/>
    </source>
</evidence>
<keyword evidence="8" id="KW-1185">Reference proteome</keyword>
<dbReference type="GeneID" id="24804405"/>
<organism evidence="7 8">
    <name type="scientific">Geoglobus ahangari</name>
    <dbReference type="NCBI Taxonomy" id="113653"/>
    <lineage>
        <taxon>Archaea</taxon>
        <taxon>Methanobacteriati</taxon>
        <taxon>Methanobacteriota</taxon>
        <taxon>Archaeoglobi</taxon>
        <taxon>Archaeoglobales</taxon>
        <taxon>Archaeoglobaceae</taxon>
        <taxon>Geoglobus</taxon>
    </lineage>
</organism>
<dbReference type="EMBL" id="CP011267">
    <property type="protein sequence ID" value="AKG90884.1"/>
    <property type="molecule type" value="Genomic_DNA"/>
</dbReference>
<accession>A0A0F7ID83</accession>
<keyword evidence="2" id="KW-1003">Cell membrane</keyword>
<evidence type="ECO:0000313" key="7">
    <source>
        <dbReference type="EMBL" id="AKG90884.1"/>
    </source>
</evidence>
<feature type="transmembrane region" description="Helical" evidence="6">
    <location>
        <begin position="267"/>
        <end position="287"/>
    </location>
</feature>
<feature type="transmembrane region" description="Helical" evidence="6">
    <location>
        <begin position="193"/>
        <end position="213"/>
    </location>
</feature>
<dbReference type="InterPro" id="IPR043428">
    <property type="entry name" value="LivM-like"/>
</dbReference>
<dbReference type="STRING" id="113653.GAH_01838"/>
<dbReference type="AlphaFoldDB" id="A0A0F7ID83"/>
<protein>
    <submittedName>
        <fullName evidence="7">ABC-type branched-chain amino acid transport system, permease component</fullName>
    </submittedName>
</protein>
<dbReference type="InterPro" id="IPR001851">
    <property type="entry name" value="ABC_transp_permease"/>
</dbReference>
<dbReference type="Pfam" id="PF02653">
    <property type="entry name" value="BPD_transp_2"/>
    <property type="match status" value="1"/>
</dbReference>
<evidence type="ECO:0000256" key="6">
    <source>
        <dbReference type="SAM" id="Phobius"/>
    </source>
</evidence>
<dbReference type="Proteomes" id="UP000034723">
    <property type="component" value="Chromosome"/>
</dbReference>
<dbReference type="RefSeq" id="WP_048096281.1">
    <property type="nucleotide sequence ID" value="NZ_CP011267.1"/>
</dbReference>
<dbReference type="CDD" id="cd06581">
    <property type="entry name" value="TM_PBP1_LivM_like"/>
    <property type="match status" value="1"/>
</dbReference>
<reference evidence="7 8" key="1">
    <citation type="submission" date="2015-04" db="EMBL/GenBank/DDBJ databases">
        <title>The complete genome sequence of the hyperthermophilic, obligate iron-reducing archaeon Geoglobus ahangari strain 234T.</title>
        <authorList>
            <person name="Manzella M.P."/>
            <person name="Holmes D.E."/>
            <person name="Rocheleau J.M."/>
            <person name="Chung A."/>
            <person name="Reguera G."/>
            <person name="Kashefi K."/>
        </authorList>
    </citation>
    <scope>NUCLEOTIDE SEQUENCE [LARGE SCALE GENOMIC DNA]</scope>
    <source>
        <strain evidence="7 8">234</strain>
    </source>
</reference>
<keyword evidence="5 6" id="KW-0472">Membrane</keyword>
<comment type="subcellular location">
    <subcellularLocation>
        <location evidence="1">Cell membrane</location>
        <topology evidence="1">Multi-pass membrane protein</topology>
    </subcellularLocation>
</comment>
<feature type="transmembrane region" description="Helical" evidence="6">
    <location>
        <begin position="233"/>
        <end position="255"/>
    </location>
</feature>
<sequence>MRRLAAEVAVIAVISILTSSSPYYSWLFALMSIYAMITISWSFTRMIGRISMGHSVLFALPAYLASVGYAFSHELAIQLFLAGFAISVLSFYIFSELVGRTAFVFFTLVLSIFLWVSVPKLVVQQGGYLLGGEVGFAFPNLEQGVLHTLTTVCLLSSFILLRLAERSRFGYMMAAVGDDETASKAVGVNVRRVKLAAILISAAISTVAGLLYGLEFGHLSPESFSIEVSVFPFIASLLSAGNPFLSVITSFALIYATRVLNSAYPGLMGIFYALVLIASPRLGRWIYAKGKRLVEED</sequence>
<feature type="transmembrane region" description="Helical" evidence="6">
    <location>
        <begin position="77"/>
        <end position="95"/>
    </location>
</feature>
<feature type="transmembrane region" description="Helical" evidence="6">
    <location>
        <begin position="23"/>
        <end position="43"/>
    </location>
</feature>
<dbReference type="InParanoid" id="A0A0F7ID83"/>
<evidence type="ECO:0000256" key="2">
    <source>
        <dbReference type="ARBA" id="ARBA00022475"/>
    </source>
</evidence>
<dbReference type="OrthoDB" id="30958at2157"/>
<dbReference type="KEGG" id="gah:GAH_01838"/>
<feature type="transmembrane region" description="Helical" evidence="6">
    <location>
        <begin position="143"/>
        <end position="164"/>
    </location>
</feature>
<evidence type="ECO:0000313" key="8">
    <source>
        <dbReference type="Proteomes" id="UP000034723"/>
    </source>
</evidence>
<feature type="transmembrane region" description="Helical" evidence="6">
    <location>
        <begin position="55"/>
        <end position="71"/>
    </location>
</feature>
<feature type="transmembrane region" description="Helical" evidence="6">
    <location>
        <begin position="102"/>
        <end position="123"/>
    </location>
</feature>
<dbReference type="GO" id="GO:0005886">
    <property type="term" value="C:plasma membrane"/>
    <property type="evidence" value="ECO:0007669"/>
    <property type="project" value="UniProtKB-SubCell"/>
</dbReference>
<name>A0A0F7ID83_9EURY</name>
<keyword evidence="4 6" id="KW-1133">Transmembrane helix</keyword>
<evidence type="ECO:0000256" key="3">
    <source>
        <dbReference type="ARBA" id="ARBA00022692"/>
    </source>
</evidence>
<keyword evidence="3 6" id="KW-0812">Transmembrane</keyword>
<dbReference type="PANTHER" id="PTHR30482">
    <property type="entry name" value="HIGH-AFFINITY BRANCHED-CHAIN AMINO ACID TRANSPORT SYSTEM PERMEASE"/>
    <property type="match status" value="1"/>
</dbReference>
<dbReference type="PANTHER" id="PTHR30482:SF10">
    <property type="entry name" value="HIGH-AFFINITY BRANCHED-CHAIN AMINO ACID TRANSPORT PROTEIN BRAE"/>
    <property type="match status" value="1"/>
</dbReference>
<gene>
    <name evidence="7" type="ORF">GAH_01838</name>
</gene>
<evidence type="ECO:0000256" key="4">
    <source>
        <dbReference type="ARBA" id="ARBA00022989"/>
    </source>
</evidence>
<proteinExistence type="predicted"/>
<evidence type="ECO:0000256" key="5">
    <source>
        <dbReference type="ARBA" id="ARBA00023136"/>
    </source>
</evidence>
<dbReference type="GO" id="GO:0015658">
    <property type="term" value="F:branched-chain amino acid transmembrane transporter activity"/>
    <property type="evidence" value="ECO:0007669"/>
    <property type="project" value="InterPro"/>
</dbReference>
<dbReference type="HOGENOM" id="CLU_910899_0_0_2"/>